<dbReference type="OrthoDB" id="21589at2759"/>
<feature type="transmembrane region" description="Helical" evidence="7">
    <location>
        <begin position="348"/>
        <end position="368"/>
    </location>
</feature>
<dbReference type="KEGG" id="mde:101897017"/>
<keyword evidence="5" id="KW-0834">Unfolded protein response</keyword>
<reference evidence="9" key="1">
    <citation type="submission" date="2020-05" db="UniProtKB">
        <authorList>
            <consortium name="EnsemblMetazoa"/>
        </authorList>
    </citation>
    <scope>IDENTIFICATION</scope>
    <source>
        <strain evidence="9">Aabys</strain>
    </source>
</reference>
<accession>A0A1I8MC59</accession>
<evidence type="ECO:0000256" key="3">
    <source>
        <dbReference type="ARBA" id="ARBA00022989"/>
    </source>
</evidence>
<evidence type="ECO:0000256" key="6">
    <source>
        <dbReference type="SAM" id="MobiDB-lite"/>
    </source>
</evidence>
<evidence type="ECO:0000256" key="2">
    <source>
        <dbReference type="ARBA" id="ARBA00022692"/>
    </source>
</evidence>
<evidence type="ECO:0000256" key="4">
    <source>
        <dbReference type="ARBA" id="ARBA00023136"/>
    </source>
</evidence>
<protein>
    <recommendedName>
        <fullName evidence="8">Ubiquitin-like domain-containing protein</fullName>
    </recommendedName>
</protein>
<feature type="compositionally biased region" description="Low complexity" evidence="6">
    <location>
        <begin position="124"/>
        <end position="146"/>
    </location>
</feature>
<evidence type="ECO:0000313" key="9">
    <source>
        <dbReference type="EnsemblMetazoa" id="MDOA003384-PA"/>
    </source>
</evidence>
<feature type="region of interest" description="Disordered" evidence="6">
    <location>
        <begin position="394"/>
        <end position="446"/>
    </location>
</feature>
<dbReference type="SUPFAM" id="SSF54236">
    <property type="entry name" value="Ubiquitin-like"/>
    <property type="match status" value="1"/>
</dbReference>
<dbReference type="PROSITE" id="PS50053">
    <property type="entry name" value="UBIQUITIN_2"/>
    <property type="match status" value="1"/>
</dbReference>
<dbReference type="VEuPathDB" id="VectorBase:MDOA003384"/>
<keyword evidence="2 7" id="KW-0812">Transmembrane</keyword>
<evidence type="ECO:0000256" key="5">
    <source>
        <dbReference type="ARBA" id="ARBA00023230"/>
    </source>
</evidence>
<keyword evidence="3 7" id="KW-1133">Transmembrane helix</keyword>
<keyword evidence="4 7" id="KW-0472">Membrane</keyword>
<name>A0A1I8MC59_MUSDO</name>
<dbReference type="GO" id="GO:0030968">
    <property type="term" value="P:endoplasmic reticulum unfolded protein response"/>
    <property type="evidence" value="ECO:0007669"/>
    <property type="project" value="TreeGrafter"/>
</dbReference>
<feature type="compositionally biased region" description="Low complexity" evidence="6">
    <location>
        <begin position="394"/>
        <end position="419"/>
    </location>
</feature>
<dbReference type="InterPro" id="IPR000626">
    <property type="entry name" value="Ubiquitin-like_dom"/>
</dbReference>
<sequence>MDDTNNSSSAAFQVAGSKQVMDVAPTNKSPSYVKLLIKASNQQYDDQIIESDLSWTVKRLKSHLALVYPSKPPVADQKLIYSGQLLNDNLQLKDVIRSYKDVYTHNHIIHLVYTPKNLPPVPPAAATLKKSKPTSSTSPGSNSMASEDGIRQRHTSSSVGNTSTNQNGIQNQRNPMGYYSQYMPQSTTTSGGAGPPLTVPDYSQYNMQALAMQQAAMYTWMQQVYTQYMEQCLRASNNLSGTSDDGNRTALLPFSAFPQNPFLPQFPQTVIHSVAPNTTMTANTVAEQQQPAQEPEQQPAQAQVAAPRFPNMPQEEADNRDWLDNIFSITRLALFLTILYFNSSPLRCLAVVIIAGGIYLYHIGVFRFRHERNNNNLNRNNNAVQNAAVDQIRQGVGQQQPQEEQANAAPENNVNENNGDAPAAVVNNTDQPANANNSNAAGGSEVVANDNNESMISTLRTFVVTFFTSLLPETPAI</sequence>
<dbReference type="EnsemblMetazoa" id="MDOA003384-RA">
    <property type="protein sequence ID" value="MDOA003384-PA"/>
    <property type="gene ID" value="MDOA003384"/>
</dbReference>
<feature type="compositionally biased region" description="Polar residues" evidence="6">
    <location>
        <begin position="155"/>
        <end position="174"/>
    </location>
</feature>
<dbReference type="PANTHER" id="PTHR12943">
    <property type="entry name" value="HOMOCYSTEINE-RESPONSIVE ENDOPLASMIC RETICULUM-RESIDENT UNIQUITIN-LIKE DOMAIN HERPUD PROTEIN FAMILY MEMBER"/>
    <property type="match status" value="1"/>
</dbReference>
<dbReference type="GO" id="GO:0016020">
    <property type="term" value="C:membrane"/>
    <property type="evidence" value="ECO:0007669"/>
    <property type="project" value="UniProtKB-SubCell"/>
</dbReference>
<feature type="region of interest" description="Disordered" evidence="6">
    <location>
        <begin position="123"/>
        <end position="195"/>
    </location>
</feature>
<dbReference type="AlphaFoldDB" id="A0A1I8MC59"/>
<dbReference type="SMART" id="SM00213">
    <property type="entry name" value="UBQ"/>
    <property type="match status" value="1"/>
</dbReference>
<comment type="subcellular location">
    <subcellularLocation>
        <location evidence="1">Membrane</location>
    </subcellularLocation>
</comment>
<proteinExistence type="predicted"/>
<evidence type="ECO:0000256" key="1">
    <source>
        <dbReference type="ARBA" id="ARBA00004370"/>
    </source>
</evidence>
<dbReference type="STRING" id="7370.A0A1I8MC59"/>
<dbReference type="InterPro" id="IPR029071">
    <property type="entry name" value="Ubiquitin-like_domsf"/>
</dbReference>
<dbReference type="Gene3D" id="3.10.20.90">
    <property type="entry name" value="Phosphatidylinositol 3-kinase Catalytic Subunit, Chain A, domain 1"/>
    <property type="match status" value="1"/>
</dbReference>
<dbReference type="FunFam" id="3.10.20.90:FF:000046">
    <property type="entry name" value="Homocysteine-responsive endoplasmic reticulum-resident ubiquitin-like domain member 2 protein"/>
    <property type="match status" value="1"/>
</dbReference>
<gene>
    <name evidence="9" type="primary">101897017</name>
</gene>
<evidence type="ECO:0000256" key="7">
    <source>
        <dbReference type="SAM" id="Phobius"/>
    </source>
</evidence>
<feature type="domain" description="Ubiquitin-like" evidence="8">
    <location>
        <begin position="33"/>
        <end position="94"/>
    </location>
</feature>
<evidence type="ECO:0000259" key="8">
    <source>
        <dbReference type="PROSITE" id="PS50053"/>
    </source>
</evidence>
<feature type="compositionally biased region" description="Low complexity" evidence="6">
    <location>
        <begin position="433"/>
        <end position="444"/>
    </location>
</feature>
<dbReference type="Pfam" id="PF00240">
    <property type="entry name" value="ubiquitin"/>
    <property type="match status" value="1"/>
</dbReference>
<dbReference type="RefSeq" id="XP_005190389.2">
    <property type="nucleotide sequence ID" value="XM_005190332.4"/>
</dbReference>
<dbReference type="VEuPathDB" id="VectorBase:MDOMA2_002766"/>
<dbReference type="PANTHER" id="PTHR12943:SF27">
    <property type="entry name" value="HOMOCYSTEINE-INDUCED ENDOPLASMIC RETICULUM PROTEIN, ISOFORM A"/>
    <property type="match status" value="1"/>
</dbReference>
<dbReference type="InterPro" id="IPR039751">
    <property type="entry name" value="HERPUD1/2"/>
</dbReference>
<dbReference type="eggNOG" id="KOG4583">
    <property type="taxonomic scope" value="Eukaryota"/>
</dbReference>
<dbReference type="CDD" id="cd01790">
    <property type="entry name" value="Ubl_HERP"/>
    <property type="match status" value="1"/>
</dbReference>
<organism evidence="9">
    <name type="scientific">Musca domestica</name>
    <name type="common">House fly</name>
    <dbReference type="NCBI Taxonomy" id="7370"/>
    <lineage>
        <taxon>Eukaryota</taxon>
        <taxon>Metazoa</taxon>
        <taxon>Ecdysozoa</taxon>
        <taxon>Arthropoda</taxon>
        <taxon>Hexapoda</taxon>
        <taxon>Insecta</taxon>
        <taxon>Pterygota</taxon>
        <taxon>Neoptera</taxon>
        <taxon>Endopterygota</taxon>
        <taxon>Diptera</taxon>
        <taxon>Brachycera</taxon>
        <taxon>Muscomorpha</taxon>
        <taxon>Muscoidea</taxon>
        <taxon>Muscidae</taxon>
        <taxon>Musca</taxon>
    </lineage>
</organism>